<dbReference type="RefSeq" id="WP_344042875.1">
    <property type="nucleotide sequence ID" value="NZ_BAAAPB010000001.1"/>
</dbReference>
<evidence type="ECO:0000313" key="1">
    <source>
        <dbReference type="EMBL" id="GAA1952111.1"/>
    </source>
</evidence>
<proteinExistence type="predicted"/>
<comment type="caution">
    <text evidence="1">The sequence shown here is derived from an EMBL/GenBank/DDBJ whole genome shotgun (WGS) entry which is preliminary data.</text>
</comment>
<gene>
    <name evidence="1" type="ORF">GCM10009798_09200</name>
</gene>
<reference evidence="2" key="1">
    <citation type="journal article" date="2019" name="Int. J. Syst. Evol. Microbiol.">
        <title>The Global Catalogue of Microorganisms (GCM) 10K type strain sequencing project: providing services to taxonomists for standard genome sequencing and annotation.</title>
        <authorList>
            <consortium name="The Broad Institute Genomics Platform"/>
            <consortium name="The Broad Institute Genome Sequencing Center for Infectious Disease"/>
            <person name="Wu L."/>
            <person name="Ma J."/>
        </authorList>
    </citation>
    <scope>NUCLEOTIDE SEQUENCE [LARGE SCALE GENOMIC DNA]</scope>
    <source>
        <strain evidence="2">JCM 15309</strain>
    </source>
</reference>
<name>A0ABP5BT46_9ACTN</name>
<keyword evidence="2" id="KW-1185">Reference proteome</keyword>
<dbReference type="EMBL" id="BAAAPB010000001">
    <property type="protein sequence ID" value="GAA1952111.1"/>
    <property type="molecule type" value="Genomic_DNA"/>
</dbReference>
<sequence length="127" mass="14794">MRRRPHENVATVLVEPRVLVDLELELMERDLRLWPIRTAPICPDGPRTAFQVRRTMLLAKRGAWDCAADWVPVWISFGESWHRGEDPLPWAAHEALWDTLEAHADHLRYQKRLSGVRPLMVAAELTR</sequence>
<dbReference type="Proteomes" id="UP001500571">
    <property type="component" value="Unassembled WGS sequence"/>
</dbReference>
<protein>
    <submittedName>
        <fullName evidence="1">Uncharacterized protein</fullName>
    </submittedName>
</protein>
<organism evidence="1 2">
    <name type="scientific">Nocardioides panacihumi</name>
    <dbReference type="NCBI Taxonomy" id="400774"/>
    <lineage>
        <taxon>Bacteria</taxon>
        <taxon>Bacillati</taxon>
        <taxon>Actinomycetota</taxon>
        <taxon>Actinomycetes</taxon>
        <taxon>Propionibacteriales</taxon>
        <taxon>Nocardioidaceae</taxon>
        <taxon>Nocardioides</taxon>
    </lineage>
</organism>
<accession>A0ABP5BT46</accession>
<evidence type="ECO:0000313" key="2">
    <source>
        <dbReference type="Proteomes" id="UP001500571"/>
    </source>
</evidence>